<evidence type="ECO:0000313" key="2">
    <source>
        <dbReference type="EMBL" id="CEG23159.1"/>
    </source>
</evidence>
<evidence type="ECO:0008006" key="4">
    <source>
        <dbReference type="Google" id="ProtNLM"/>
    </source>
</evidence>
<name>A0A098ELG5_9BACL</name>
<dbReference type="STRING" id="1499687.BN1080_02103"/>
<sequence length="159" mass="17777">MIKVDHSQAPQFEEFKNGFYEAVVTEVKPTKTKGGKPMLVFNYIVRDDVNQPCKKKQINFDNFVIQEDNEYFPGFFNQRSKAYGIPNGVEFATYTEWGQSVVGNAVKLKVEAVQSGQYVNANVVGWYPTEHPLGSAPATEDPFTNGSGPINVSDEDLPF</sequence>
<reference evidence="2 3" key="1">
    <citation type="submission" date="2014-09" db="EMBL/GenBank/DDBJ databases">
        <authorList>
            <person name="Urmite Genomes Urmite Genomes"/>
        </authorList>
    </citation>
    <scope>NUCLEOTIDE SEQUENCE [LARGE SCALE GENOMIC DNA]</scope>
    <source>
        <strain evidence="2 3">ES2</strain>
    </source>
</reference>
<organism evidence="2 3">
    <name type="scientific">Planococcus massiliensis</name>
    <dbReference type="NCBI Taxonomy" id="1499687"/>
    <lineage>
        <taxon>Bacteria</taxon>
        <taxon>Bacillati</taxon>
        <taxon>Bacillota</taxon>
        <taxon>Bacilli</taxon>
        <taxon>Bacillales</taxon>
        <taxon>Caryophanaceae</taxon>
        <taxon>Planococcus</taxon>
    </lineage>
</organism>
<evidence type="ECO:0000313" key="3">
    <source>
        <dbReference type="Proteomes" id="UP000043699"/>
    </source>
</evidence>
<keyword evidence="3" id="KW-1185">Reference proteome</keyword>
<dbReference type="Pfam" id="PF05037">
    <property type="entry name" value="DUF669"/>
    <property type="match status" value="1"/>
</dbReference>
<dbReference type="Proteomes" id="UP000043699">
    <property type="component" value="Unassembled WGS sequence"/>
</dbReference>
<feature type="region of interest" description="Disordered" evidence="1">
    <location>
        <begin position="135"/>
        <end position="159"/>
    </location>
</feature>
<gene>
    <name evidence="2" type="ORF">BN1080_02103</name>
</gene>
<dbReference type="InterPro" id="IPR007731">
    <property type="entry name" value="DUF669"/>
</dbReference>
<accession>A0A098ELG5</accession>
<dbReference type="EMBL" id="CCXS01000001">
    <property type="protein sequence ID" value="CEG23159.1"/>
    <property type="molecule type" value="Genomic_DNA"/>
</dbReference>
<dbReference type="OrthoDB" id="1707979at2"/>
<evidence type="ECO:0000256" key="1">
    <source>
        <dbReference type="SAM" id="MobiDB-lite"/>
    </source>
</evidence>
<proteinExistence type="predicted"/>
<protein>
    <recommendedName>
        <fullName evidence="4">Single-stranded DNA-binding protein</fullName>
    </recommendedName>
</protein>
<dbReference type="AlphaFoldDB" id="A0A098ELG5"/>
<dbReference type="RefSeq" id="WP_052651946.1">
    <property type="nucleotide sequence ID" value="NZ_CCXS01000001.1"/>
</dbReference>